<protein>
    <recommendedName>
        <fullName evidence="2">Salt-induced outer membrane protein</fullName>
    </recommendedName>
</protein>
<accession>A4GJB4</accession>
<reference evidence="1" key="1">
    <citation type="journal article" date="2007" name="Environ. Microbiol.">
        <title>Proteorhodopsin photosystem gene clusters exhibit co-evolutionary trends and shared ancestry among diverse marine microbial phyla.</title>
        <authorList>
            <person name="McCarren J."/>
            <person name="Delong E.F."/>
        </authorList>
    </citation>
    <scope>NUCLEOTIDE SEQUENCE</scope>
</reference>
<dbReference type="Pfam" id="PF04338">
    <property type="entry name" value="DUF481"/>
    <property type="match status" value="1"/>
</dbReference>
<organism evidence="1">
    <name type="scientific">uncultured marine bacterium EB0_49D07</name>
    <dbReference type="NCBI Taxonomy" id="415439"/>
    <lineage>
        <taxon>Bacteria</taxon>
        <taxon>environmental samples</taxon>
    </lineage>
</organism>
<dbReference type="AlphaFoldDB" id="A4GJB4"/>
<gene>
    <name evidence="1" type="ORF">MBMO_EB0-49D07.0052</name>
</gene>
<evidence type="ECO:0008006" key="2">
    <source>
        <dbReference type="Google" id="ProtNLM"/>
    </source>
</evidence>
<dbReference type="EMBL" id="EF107099">
    <property type="protein sequence ID" value="ABL97209.1"/>
    <property type="molecule type" value="Genomic_DNA"/>
</dbReference>
<dbReference type="InterPro" id="IPR007433">
    <property type="entry name" value="DUF481"/>
</dbReference>
<sequence>MQELMSILKIRQPLIGKEFMLLQINNFKSLSIFFMCLSSFNLLGQAIVNIEDLRREGQIGFFTNISANLNASRGNRDRDFYSAQLRFDNNSEDAESFLILQQSERKSNDKAIDESTFIHGRYILVGDEAVNWELFAQYSENPFRNYKKRSVLGGGLRYELSKSARLGAGILNEDETELTGRSKTTERFGFYLHNSIELAENIVLKPTIYFQPSIDDFENDYKASIILALDFKVNENFKITMQYSSFRDSDPPMLAEKTDESISTMFSYNLN</sequence>
<evidence type="ECO:0000313" key="1">
    <source>
        <dbReference type="EMBL" id="ABL97209.1"/>
    </source>
</evidence>
<name>A4GJB4_9BACT</name>
<proteinExistence type="predicted"/>